<gene>
    <name evidence="1" type="ORF">SODALDRAFT_333754</name>
</gene>
<protein>
    <submittedName>
        <fullName evidence="1">Uncharacterized protein</fullName>
    </submittedName>
</protein>
<proteinExistence type="predicted"/>
<reference evidence="1 2" key="1">
    <citation type="journal article" date="2018" name="Mol. Ecol.">
        <title>The obligate alkalophilic soda-lake fungus Sodiomyces alkalinus has shifted to a protein diet.</title>
        <authorList>
            <person name="Grum-Grzhimaylo A.A."/>
            <person name="Falkoski D.L."/>
            <person name="van den Heuvel J."/>
            <person name="Valero-Jimenez C.A."/>
            <person name="Min B."/>
            <person name="Choi I.G."/>
            <person name="Lipzen A."/>
            <person name="Daum C.G."/>
            <person name="Aanen D.K."/>
            <person name="Tsang A."/>
            <person name="Henrissat B."/>
            <person name="Bilanenko E.N."/>
            <person name="de Vries R.P."/>
            <person name="van Kan J.A.L."/>
            <person name="Grigoriev I.V."/>
            <person name="Debets A.J.M."/>
        </authorList>
    </citation>
    <scope>NUCLEOTIDE SEQUENCE [LARGE SCALE GENOMIC DNA]</scope>
    <source>
        <strain evidence="1 2">F11</strain>
    </source>
</reference>
<evidence type="ECO:0000313" key="1">
    <source>
        <dbReference type="EMBL" id="ROT37992.1"/>
    </source>
</evidence>
<organism evidence="1 2">
    <name type="scientific">Sodiomyces alkalinus (strain CBS 110278 / VKM F-3762 / F11)</name>
    <name type="common">Alkaliphilic filamentous fungus</name>
    <dbReference type="NCBI Taxonomy" id="1314773"/>
    <lineage>
        <taxon>Eukaryota</taxon>
        <taxon>Fungi</taxon>
        <taxon>Dikarya</taxon>
        <taxon>Ascomycota</taxon>
        <taxon>Pezizomycotina</taxon>
        <taxon>Sordariomycetes</taxon>
        <taxon>Hypocreomycetidae</taxon>
        <taxon>Glomerellales</taxon>
        <taxon>Plectosphaerellaceae</taxon>
        <taxon>Sodiomyces</taxon>
    </lineage>
</organism>
<sequence>MGEGRDGGNLVNIYEQTTLMSMVNMREHATIYDVIRQEVMDVSLYDYTHLFGRWHFPSAFSSVSLTH</sequence>
<dbReference type="EMBL" id="ML119056">
    <property type="protein sequence ID" value="ROT37992.1"/>
    <property type="molecule type" value="Genomic_DNA"/>
</dbReference>
<dbReference type="AlphaFoldDB" id="A0A3N2PU22"/>
<dbReference type="Proteomes" id="UP000272025">
    <property type="component" value="Unassembled WGS sequence"/>
</dbReference>
<accession>A0A3N2PU22</accession>
<keyword evidence="2" id="KW-1185">Reference proteome</keyword>
<dbReference type="GeneID" id="39580542"/>
<dbReference type="RefSeq" id="XP_028465798.1">
    <property type="nucleotide sequence ID" value="XM_028612064.1"/>
</dbReference>
<evidence type="ECO:0000313" key="2">
    <source>
        <dbReference type="Proteomes" id="UP000272025"/>
    </source>
</evidence>
<name>A0A3N2PU22_SODAK</name>